<evidence type="ECO:0000313" key="1">
    <source>
        <dbReference type="EMBL" id="SDZ00188.1"/>
    </source>
</evidence>
<dbReference type="EMBL" id="FNQE01000014">
    <property type="protein sequence ID" value="SDZ00188.1"/>
    <property type="molecule type" value="Genomic_DNA"/>
</dbReference>
<proteinExistence type="predicted"/>
<sequence>MMKEKIGDKVLGINKVLSGDCAKRRNGLSIKVTDEQLEFFLACRKFNKEFYGGVVPTVAIPYKNGDVKYIGGIWGLHAHGKGQLYNKGNVPYTEGYFRRGMYLGPQTTCCTQIFMDGTVEDIFTYIPSMDRSILKEASESIWIVQDVEDYLEKHDISNQVEEIIYRRIVIL</sequence>
<reference evidence="1 2" key="1">
    <citation type="submission" date="2016-10" db="EMBL/GenBank/DDBJ databases">
        <authorList>
            <person name="de Groot N.N."/>
        </authorList>
    </citation>
    <scope>NUCLEOTIDE SEQUENCE [LARGE SCALE GENOMIC DNA]</scope>
    <source>
        <strain evidence="1 2">DSM 21650</strain>
    </source>
</reference>
<evidence type="ECO:0000313" key="2">
    <source>
        <dbReference type="Proteomes" id="UP000198625"/>
    </source>
</evidence>
<protein>
    <submittedName>
        <fullName evidence="1">Uncharacterized protein</fullName>
    </submittedName>
</protein>
<organism evidence="1 2">
    <name type="scientific">Proteiniborus ethanoligenes</name>
    <dbReference type="NCBI Taxonomy" id="415015"/>
    <lineage>
        <taxon>Bacteria</taxon>
        <taxon>Bacillati</taxon>
        <taxon>Bacillota</taxon>
        <taxon>Clostridia</taxon>
        <taxon>Eubacteriales</taxon>
        <taxon>Proteiniborus</taxon>
    </lineage>
</organism>
<dbReference type="AlphaFoldDB" id="A0A1H3PGS3"/>
<dbReference type="Proteomes" id="UP000198625">
    <property type="component" value="Unassembled WGS sequence"/>
</dbReference>
<gene>
    <name evidence="1" type="ORF">SAMN05660462_01502</name>
</gene>
<keyword evidence="2" id="KW-1185">Reference proteome</keyword>
<dbReference type="RefSeq" id="WP_091729332.1">
    <property type="nucleotide sequence ID" value="NZ_FNQE01000014.1"/>
</dbReference>
<accession>A0A1H3PGS3</accession>
<name>A0A1H3PGS3_9FIRM</name>
<dbReference type="OrthoDB" id="2081525at2"/>